<feature type="region of interest" description="Disordered" evidence="1">
    <location>
        <begin position="21"/>
        <end position="51"/>
    </location>
</feature>
<accession>A0ABT7WS03</accession>
<dbReference type="EMBL" id="JAUDZE010000008">
    <property type="protein sequence ID" value="MDN0015413.1"/>
    <property type="molecule type" value="Genomic_DNA"/>
</dbReference>
<evidence type="ECO:0000313" key="3">
    <source>
        <dbReference type="Proteomes" id="UP001168524"/>
    </source>
</evidence>
<evidence type="ECO:0000313" key="2">
    <source>
        <dbReference type="EMBL" id="MDN0015413.1"/>
    </source>
</evidence>
<proteinExistence type="predicted"/>
<sequence>MNRLILTATLLLTLTACHKSPVEESHTPPADAADTGVADPEPQDNTGSQVDWPLDEARESKAEAAAIAHDAYDPDSIYTGSDNVAIPPPQLKRRLLPGESLDTEYRPVGFTRTFQVRASTIYDITRLRVMSESNDVVDRIEINGGACQISGFEPYTIRFPVKVIYATTFNLIVRNCRADQIREVDLYTTYGKLPYTLIEE</sequence>
<dbReference type="RefSeq" id="WP_267981699.1">
    <property type="nucleotide sequence ID" value="NZ_JAPQKF010000008.1"/>
</dbReference>
<evidence type="ECO:0000256" key="1">
    <source>
        <dbReference type="SAM" id="MobiDB-lite"/>
    </source>
</evidence>
<keyword evidence="3" id="KW-1185">Reference proteome</keyword>
<evidence type="ECO:0008006" key="4">
    <source>
        <dbReference type="Google" id="ProtNLM"/>
    </source>
</evidence>
<dbReference type="Proteomes" id="UP001168524">
    <property type="component" value="Unassembled WGS sequence"/>
</dbReference>
<protein>
    <recommendedName>
        <fullName evidence="4">Lipoprotein</fullName>
    </recommendedName>
</protein>
<gene>
    <name evidence="2" type="ORF">QTA56_14405</name>
</gene>
<organism evidence="2 3">
    <name type="scientific">Acinetobacter thutiue</name>
    <dbReference type="NCBI Taxonomy" id="2998078"/>
    <lineage>
        <taxon>Bacteria</taxon>
        <taxon>Pseudomonadati</taxon>
        <taxon>Pseudomonadota</taxon>
        <taxon>Gammaproteobacteria</taxon>
        <taxon>Moraxellales</taxon>
        <taxon>Moraxellaceae</taxon>
        <taxon>Acinetobacter</taxon>
    </lineage>
</organism>
<reference evidence="2" key="1">
    <citation type="submission" date="2023-06" db="EMBL/GenBank/DDBJ databases">
        <title>Two novel species of Acinetobacter isolated from motorbike repairing workshop in Vietnam.</title>
        <authorList>
            <person name="Le N.T.T."/>
        </authorList>
    </citation>
    <scope>NUCLEOTIDE SEQUENCE</scope>
    <source>
        <strain evidence="2">VNH17</strain>
    </source>
</reference>
<comment type="caution">
    <text evidence="2">The sequence shown here is derived from an EMBL/GenBank/DDBJ whole genome shotgun (WGS) entry which is preliminary data.</text>
</comment>
<dbReference type="PROSITE" id="PS51257">
    <property type="entry name" value="PROKAR_LIPOPROTEIN"/>
    <property type="match status" value="1"/>
</dbReference>
<name>A0ABT7WS03_9GAMM</name>